<dbReference type="InterPro" id="IPR023393">
    <property type="entry name" value="START-like_dom_sf"/>
</dbReference>
<dbReference type="Gene3D" id="3.30.530.20">
    <property type="match status" value="1"/>
</dbReference>
<protein>
    <recommendedName>
        <fullName evidence="3">Ligand-binding SRPBCC domain-containing protein</fullName>
    </recommendedName>
</protein>
<dbReference type="OrthoDB" id="838246at2"/>
<dbReference type="AlphaFoldDB" id="A0A368JSZ5"/>
<dbReference type="RefSeq" id="WP_114405917.1">
    <property type="nucleotide sequence ID" value="NZ_QOWE01000007.1"/>
</dbReference>
<dbReference type="EMBL" id="QOWE01000007">
    <property type="protein sequence ID" value="RCR69723.1"/>
    <property type="molecule type" value="Genomic_DNA"/>
</dbReference>
<organism evidence="1 2">
    <name type="scientific">Larkinella punicea</name>
    <dbReference type="NCBI Taxonomy" id="2315727"/>
    <lineage>
        <taxon>Bacteria</taxon>
        <taxon>Pseudomonadati</taxon>
        <taxon>Bacteroidota</taxon>
        <taxon>Cytophagia</taxon>
        <taxon>Cytophagales</taxon>
        <taxon>Spirosomataceae</taxon>
        <taxon>Larkinella</taxon>
    </lineage>
</organism>
<dbReference type="Proteomes" id="UP000253383">
    <property type="component" value="Unassembled WGS sequence"/>
</dbReference>
<evidence type="ECO:0000313" key="2">
    <source>
        <dbReference type="Proteomes" id="UP000253383"/>
    </source>
</evidence>
<evidence type="ECO:0000313" key="1">
    <source>
        <dbReference type="EMBL" id="RCR69723.1"/>
    </source>
</evidence>
<gene>
    <name evidence="1" type="ORF">DUE52_10285</name>
</gene>
<evidence type="ECO:0008006" key="3">
    <source>
        <dbReference type="Google" id="ProtNLM"/>
    </source>
</evidence>
<sequence length="145" mass="17359">MKITIYTSVQQDYRRVWAGFTRQLFDQLSPPFPPVDVVRFDGCLKGDTVHLRLNFLLFKQDWISVIIEQQEIDQEIYFIDKGTQLPFFLSSWHHKHRIIRDGNHTRIADEITFRTPTLLTDFLLYPVFYGLFAYRGPVYKRIFQP</sequence>
<comment type="caution">
    <text evidence="1">The sequence shown here is derived from an EMBL/GenBank/DDBJ whole genome shotgun (WGS) entry which is preliminary data.</text>
</comment>
<reference evidence="1 2" key="1">
    <citation type="submission" date="2018-07" db="EMBL/GenBank/DDBJ databases">
        <title>Genome analysis of Larkinella rosea.</title>
        <authorList>
            <person name="Zhou Z."/>
            <person name="Wang G."/>
        </authorList>
    </citation>
    <scope>NUCLEOTIDE SEQUENCE [LARGE SCALE GENOMIC DNA]</scope>
    <source>
        <strain evidence="2">zzj9</strain>
    </source>
</reference>
<proteinExistence type="predicted"/>
<keyword evidence="2" id="KW-1185">Reference proteome</keyword>
<name>A0A368JSZ5_9BACT</name>
<accession>A0A368JSZ5</accession>
<dbReference type="SUPFAM" id="SSF55961">
    <property type="entry name" value="Bet v1-like"/>
    <property type="match status" value="1"/>
</dbReference>